<sequence length="104" mass="10954">MPEAASVKATTPSLRPSIVNVAVPSSFLSSLILAMEPSTPPKPENEAATFILTDPYSGTETARLLETSAPGAIWAISKCVKIEASPSPSQSRSTEPSVRSVRQE</sequence>
<feature type="region of interest" description="Disordered" evidence="1">
    <location>
        <begin position="84"/>
        <end position="104"/>
    </location>
</feature>
<organism evidence="2 3">
    <name type="scientific">Collinsella intestinalis</name>
    <dbReference type="NCBI Taxonomy" id="147207"/>
    <lineage>
        <taxon>Bacteria</taxon>
        <taxon>Bacillati</taxon>
        <taxon>Actinomycetota</taxon>
        <taxon>Coriobacteriia</taxon>
        <taxon>Coriobacteriales</taxon>
        <taxon>Coriobacteriaceae</taxon>
        <taxon>Collinsella</taxon>
    </lineage>
</organism>
<dbReference type="InParanoid" id="A0A414NGU2"/>
<protein>
    <submittedName>
        <fullName evidence="2">Uncharacterized protein</fullName>
    </submittedName>
</protein>
<gene>
    <name evidence="2" type="ORF">DW682_04735</name>
</gene>
<dbReference type="Proteomes" id="UP000283983">
    <property type="component" value="Unassembled WGS sequence"/>
</dbReference>
<evidence type="ECO:0000313" key="2">
    <source>
        <dbReference type="EMBL" id="RHF38982.1"/>
    </source>
</evidence>
<proteinExistence type="predicted"/>
<evidence type="ECO:0000313" key="3">
    <source>
        <dbReference type="Proteomes" id="UP000283983"/>
    </source>
</evidence>
<accession>A0A414NGU2</accession>
<keyword evidence="3" id="KW-1185">Reference proteome</keyword>
<dbReference type="EMBL" id="QSLJ01000001">
    <property type="protein sequence ID" value="RHF38982.1"/>
    <property type="molecule type" value="Genomic_DNA"/>
</dbReference>
<reference evidence="2 3" key="1">
    <citation type="submission" date="2018-08" db="EMBL/GenBank/DDBJ databases">
        <title>A genome reference for cultivated species of the human gut microbiota.</title>
        <authorList>
            <person name="Zou Y."/>
            <person name="Xue W."/>
            <person name="Luo G."/>
        </authorList>
    </citation>
    <scope>NUCLEOTIDE SEQUENCE [LARGE SCALE GENOMIC DNA]</scope>
    <source>
        <strain evidence="2 3">AM25-33</strain>
    </source>
</reference>
<dbReference type="AlphaFoldDB" id="A0A414NGU2"/>
<comment type="caution">
    <text evidence="2">The sequence shown here is derived from an EMBL/GenBank/DDBJ whole genome shotgun (WGS) entry which is preliminary data.</text>
</comment>
<feature type="compositionally biased region" description="Polar residues" evidence="1">
    <location>
        <begin position="86"/>
        <end position="97"/>
    </location>
</feature>
<name>A0A414NGU2_9ACTN</name>
<evidence type="ECO:0000256" key="1">
    <source>
        <dbReference type="SAM" id="MobiDB-lite"/>
    </source>
</evidence>